<gene>
    <name evidence="1" type="ORF">Selli2_30190</name>
</gene>
<sequence length="56" mass="6123">MLLYIEGIFWCNIADQTVNARLIKLTQEDKIFQIREGCIILPGGNGLAAGKCISGL</sequence>
<dbReference type="Proteomes" id="UP001145094">
    <property type="component" value="Unassembled WGS sequence"/>
</dbReference>
<evidence type="ECO:0000313" key="2">
    <source>
        <dbReference type="Proteomes" id="UP001145094"/>
    </source>
</evidence>
<protein>
    <submittedName>
        <fullName evidence="1">Uncharacterized protein</fullName>
    </submittedName>
</protein>
<reference evidence="1" key="2">
    <citation type="submission" date="2022-11" db="EMBL/GenBank/DDBJ databases">
        <title>Draft genome sequence of Sellimonas catena strain 18CBH55.</title>
        <authorList>
            <person name="Atsushi H."/>
            <person name="Moriya O."/>
            <person name="Mitsuo S."/>
        </authorList>
    </citation>
    <scope>NUCLEOTIDE SEQUENCE</scope>
    <source>
        <strain evidence="1">18CBH55</strain>
    </source>
</reference>
<comment type="caution">
    <text evidence="1">The sequence shown here is derived from an EMBL/GenBank/DDBJ whole genome shotgun (WGS) entry which is preliminary data.</text>
</comment>
<reference evidence="1" key="1">
    <citation type="submission" date="2022-11" db="EMBL/GenBank/DDBJ databases">
        <title>Draft genome sequence of Sellimonas catena strain 18CBH55.</title>
        <authorList>
            <person name="Hisatomi A."/>
            <person name="Ohkuma M."/>
            <person name="Sakamoto M."/>
        </authorList>
    </citation>
    <scope>NUCLEOTIDE SEQUENCE</scope>
    <source>
        <strain evidence="1">18CBH55</strain>
    </source>
</reference>
<organism evidence="1 2">
    <name type="scientific">Sellimonas catena</name>
    <dbReference type="NCBI Taxonomy" id="2994035"/>
    <lineage>
        <taxon>Bacteria</taxon>
        <taxon>Bacillati</taxon>
        <taxon>Bacillota</taxon>
        <taxon>Clostridia</taxon>
        <taxon>Lachnospirales</taxon>
        <taxon>Lachnospiraceae</taxon>
        <taxon>Sellimonas</taxon>
    </lineage>
</organism>
<dbReference type="AlphaFoldDB" id="A0A9W6CHP0"/>
<proteinExistence type="predicted"/>
<dbReference type="EMBL" id="BSCH01000023">
    <property type="protein sequence ID" value="GLG91592.1"/>
    <property type="molecule type" value="Genomic_DNA"/>
</dbReference>
<name>A0A9W6CHP0_9FIRM</name>
<accession>A0A9W6CHP0</accession>
<evidence type="ECO:0000313" key="1">
    <source>
        <dbReference type="EMBL" id="GLG91592.1"/>
    </source>
</evidence>
<reference evidence="1" key="3">
    <citation type="journal article" date="2023" name="Int. J. Syst. Evol. Microbiol.">
        <title>Sellimonas catena sp. nov., isolated from human faeces.</title>
        <authorList>
            <person name="Hisatomi A."/>
            <person name="Ohkuma M."/>
            <person name="Sakamoto M."/>
        </authorList>
    </citation>
    <scope>NUCLEOTIDE SEQUENCE</scope>
    <source>
        <strain evidence="1">18CBH55</strain>
    </source>
</reference>